<dbReference type="Proteomes" id="UP000316621">
    <property type="component" value="Chromosome 6"/>
</dbReference>
<gene>
    <name evidence="1" type="ORF">C5167_011679</name>
</gene>
<proteinExistence type="predicted"/>
<reference evidence="1 2" key="1">
    <citation type="journal article" date="2018" name="Science">
        <title>The opium poppy genome and morphinan production.</title>
        <authorList>
            <person name="Guo L."/>
            <person name="Winzer T."/>
            <person name="Yang X."/>
            <person name="Li Y."/>
            <person name="Ning Z."/>
            <person name="He Z."/>
            <person name="Teodor R."/>
            <person name="Lu Y."/>
            <person name="Bowser T.A."/>
            <person name="Graham I.A."/>
            <person name="Ye K."/>
        </authorList>
    </citation>
    <scope>NUCLEOTIDE SEQUENCE [LARGE SCALE GENOMIC DNA]</scope>
    <source>
        <strain evidence="2">cv. HN1</strain>
        <tissue evidence="1">Leaves</tissue>
    </source>
</reference>
<dbReference type="Gramene" id="RZC68009">
    <property type="protein sequence ID" value="RZC68009"/>
    <property type="gene ID" value="C5167_011679"/>
</dbReference>
<dbReference type="STRING" id="3469.A0A4Y7K7U9"/>
<accession>A0A4Y7K7U9</accession>
<evidence type="ECO:0000313" key="1">
    <source>
        <dbReference type="EMBL" id="RZC68009.1"/>
    </source>
</evidence>
<dbReference type="EMBL" id="CM010720">
    <property type="protein sequence ID" value="RZC68009.1"/>
    <property type="molecule type" value="Genomic_DNA"/>
</dbReference>
<evidence type="ECO:0008006" key="3">
    <source>
        <dbReference type="Google" id="ProtNLM"/>
    </source>
</evidence>
<keyword evidence="2" id="KW-1185">Reference proteome</keyword>
<dbReference type="AlphaFoldDB" id="A0A4Y7K7U9"/>
<organism evidence="1 2">
    <name type="scientific">Papaver somniferum</name>
    <name type="common">Opium poppy</name>
    <dbReference type="NCBI Taxonomy" id="3469"/>
    <lineage>
        <taxon>Eukaryota</taxon>
        <taxon>Viridiplantae</taxon>
        <taxon>Streptophyta</taxon>
        <taxon>Embryophyta</taxon>
        <taxon>Tracheophyta</taxon>
        <taxon>Spermatophyta</taxon>
        <taxon>Magnoliopsida</taxon>
        <taxon>Ranunculales</taxon>
        <taxon>Papaveraceae</taxon>
        <taxon>Papaveroideae</taxon>
        <taxon>Papaver</taxon>
    </lineage>
</organism>
<sequence length="274" mass="31320">MEDPDICQHHKDHVDVWTMMDNKWSKHSNITAQITDIWCYGKPIQTLQNGEILIQGGLMGEVGTGLMAYDPALERFRAWSSEDIRTEVFRNQFEFRRIVVKLVIQQHFGVAEAGTSAGKDAVSLVAEKIGDWLNPKEIGDRHLGFWEGKLCLLCTVRTKDPDICTYQKDHIDVWTMMDNKWSKQLKITANMTDMCYISPIQTLQNGEILFTGETKGEPGVGLISYDPNRDRVRALKIHGFPEWSDEHTYIETLVVLNSGTYVGQQQREQADNND</sequence>
<evidence type="ECO:0000313" key="2">
    <source>
        <dbReference type="Proteomes" id="UP000316621"/>
    </source>
</evidence>
<name>A0A4Y7K7U9_PAPSO</name>
<protein>
    <recommendedName>
        <fullName evidence="3">F-box associated domain-containing protein</fullName>
    </recommendedName>
</protein>